<keyword evidence="1" id="KW-0732">Signal</keyword>
<dbReference type="EMBL" id="QFYR01000006">
    <property type="protein sequence ID" value="RAK50771.1"/>
    <property type="molecule type" value="Genomic_DNA"/>
</dbReference>
<name>A0A328A8C7_9CAUL</name>
<organism evidence="2 3">
    <name type="scientific">Phenylobacterium deserti</name>
    <dbReference type="NCBI Taxonomy" id="1914756"/>
    <lineage>
        <taxon>Bacteria</taxon>
        <taxon>Pseudomonadati</taxon>
        <taxon>Pseudomonadota</taxon>
        <taxon>Alphaproteobacteria</taxon>
        <taxon>Caulobacterales</taxon>
        <taxon>Caulobacteraceae</taxon>
        <taxon>Phenylobacterium</taxon>
    </lineage>
</organism>
<evidence type="ECO:0008006" key="4">
    <source>
        <dbReference type="Google" id="ProtNLM"/>
    </source>
</evidence>
<evidence type="ECO:0000313" key="3">
    <source>
        <dbReference type="Proteomes" id="UP000249725"/>
    </source>
</evidence>
<dbReference type="InterPro" id="IPR011008">
    <property type="entry name" value="Dimeric_a/b-barrel"/>
</dbReference>
<dbReference type="OrthoDB" id="7210742at2"/>
<reference evidence="3" key="1">
    <citation type="submission" date="2018-05" db="EMBL/GenBank/DDBJ databases">
        <authorList>
            <person name="Li X."/>
        </authorList>
    </citation>
    <scope>NUCLEOTIDE SEQUENCE [LARGE SCALE GENOMIC DNA]</scope>
    <source>
        <strain evidence="3">YIM 73061</strain>
    </source>
</reference>
<protein>
    <recommendedName>
        <fullName evidence="4">Dabb family protein</fullName>
    </recommendedName>
</protein>
<comment type="caution">
    <text evidence="2">The sequence shown here is derived from an EMBL/GenBank/DDBJ whole genome shotgun (WGS) entry which is preliminary data.</text>
</comment>
<dbReference type="AlphaFoldDB" id="A0A328A8C7"/>
<evidence type="ECO:0000313" key="2">
    <source>
        <dbReference type="EMBL" id="RAK50771.1"/>
    </source>
</evidence>
<feature type="signal peptide" evidence="1">
    <location>
        <begin position="1"/>
        <end position="25"/>
    </location>
</feature>
<dbReference type="SUPFAM" id="SSF54909">
    <property type="entry name" value="Dimeric alpha+beta barrel"/>
    <property type="match status" value="1"/>
</dbReference>
<dbReference type="Proteomes" id="UP000249725">
    <property type="component" value="Unassembled WGS sequence"/>
</dbReference>
<dbReference type="RefSeq" id="WP_111516500.1">
    <property type="nucleotide sequence ID" value="NZ_QFYR01000006.1"/>
</dbReference>
<evidence type="ECO:0000256" key="1">
    <source>
        <dbReference type="SAM" id="SignalP"/>
    </source>
</evidence>
<gene>
    <name evidence="2" type="ORF">DJ018_18690</name>
</gene>
<feature type="chain" id="PRO_5016272820" description="Dabb family protein" evidence="1">
    <location>
        <begin position="26"/>
        <end position="139"/>
    </location>
</feature>
<keyword evidence="3" id="KW-1185">Reference proteome</keyword>
<accession>A0A328A8C7</accession>
<sequence length="139" mass="15508">MNRRSFFPALAGLLGAAGAVSTVRAQAPAAAGAGPIVLYCDLAVDPAREQEMLQAFRTVFKPTAQRHKGYIDLKMLKLRTVLQGGPKPPPGVNYRFQLTYENEDLRQNWVKSDDHQRVWPLIENTVLNKDYIVLLTDSV</sequence>
<proteinExistence type="predicted"/>